<comment type="caution">
    <text evidence="2">The sequence shown here is derived from an EMBL/GenBank/DDBJ whole genome shotgun (WGS) entry which is preliminary data.</text>
</comment>
<evidence type="ECO:0008006" key="4">
    <source>
        <dbReference type="Google" id="ProtNLM"/>
    </source>
</evidence>
<evidence type="ECO:0000256" key="1">
    <source>
        <dbReference type="ARBA" id="ARBA00022649"/>
    </source>
</evidence>
<dbReference type="InterPro" id="IPR014795">
    <property type="entry name" value="TacA_1-like"/>
</dbReference>
<evidence type="ECO:0000313" key="2">
    <source>
        <dbReference type="EMBL" id="KHD08423.1"/>
    </source>
</evidence>
<accession>A0A0A6PCN4</accession>
<proteinExistence type="predicted"/>
<dbReference type="AlphaFoldDB" id="A0A0A6PCN4"/>
<organism evidence="2 3">
    <name type="scientific">Candidatus Thiomargarita nelsonii</name>
    <dbReference type="NCBI Taxonomy" id="1003181"/>
    <lineage>
        <taxon>Bacteria</taxon>
        <taxon>Pseudomonadati</taxon>
        <taxon>Pseudomonadota</taxon>
        <taxon>Gammaproteobacteria</taxon>
        <taxon>Thiotrichales</taxon>
        <taxon>Thiotrichaceae</taxon>
        <taxon>Thiomargarita</taxon>
    </lineage>
</organism>
<evidence type="ECO:0000313" key="3">
    <source>
        <dbReference type="Proteomes" id="UP000030428"/>
    </source>
</evidence>
<dbReference type="EMBL" id="JSZA02000087">
    <property type="protein sequence ID" value="KHD08423.1"/>
    <property type="molecule type" value="Genomic_DNA"/>
</dbReference>
<sequence>MNAIQYVSDEYGKTTSVIVPIERWQEMIKEDDIIEPRTFTLSDRDRDLFIAALESPPPANAKLKASMRQYLAR</sequence>
<protein>
    <recommendedName>
        <fullName evidence="4">DUF1778 domain-containing protein</fullName>
    </recommendedName>
</protein>
<dbReference type="Gene3D" id="1.20.5.780">
    <property type="entry name" value="Single helix bin"/>
    <property type="match status" value="1"/>
</dbReference>
<reference evidence="2 3" key="1">
    <citation type="journal article" date="2016" name="Front. Microbiol.">
        <title>Single-Cell (Meta-)Genomics of a Dimorphic Candidatus Thiomargarita nelsonii Reveals Genomic Plasticity.</title>
        <authorList>
            <person name="Flood B.E."/>
            <person name="Fliss P."/>
            <person name="Jones D.S."/>
            <person name="Dick G.J."/>
            <person name="Jain S."/>
            <person name="Kaster A.K."/>
            <person name="Winkel M."/>
            <person name="Mussmann M."/>
            <person name="Bailey J."/>
        </authorList>
    </citation>
    <scope>NUCLEOTIDE SEQUENCE [LARGE SCALE GENOMIC DNA]</scope>
    <source>
        <strain evidence="2">Hydrate Ridge</strain>
    </source>
</reference>
<gene>
    <name evidence="2" type="ORF">PN36_20230</name>
</gene>
<keyword evidence="3" id="KW-1185">Reference proteome</keyword>
<name>A0A0A6PCN4_9GAMM</name>
<dbReference type="Proteomes" id="UP000030428">
    <property type="component" value="Unassembled WGS sequence"/>
</dbReference>
<keyword evidence="1" id="KW-1277">Toxin-antitoxin system</keyword>
<dbReference type="Pfam" id="PF08681">
    <property type="entry name" value="TacA1"/>
    <property type="match status" value="1"/>
</dbReference>